<dbReference type="RefSeq" id="WP_146304427.1">
    <property type="nucleotide sequence ID" value="NZ_VOHS01000005.1"/>
</dbReference>
<dbReference type="AlphaFoldDB" id="A0A5C6LZP9"/>
<feature type="chain" id="PRO_5023131516" evidence="1">
    <location>
        <begin position="17"/>
        <end position="433"/>
    </location>
</feature>
<comment type="caution">
    <text evidence="2">The sequence shown here is derived from an EMBL/GenBank/DDBJ whole genome shotgun (WGS) entry which is preliminary data.</text>
</comment>
<gene>
    <name evidence="2" type="ORF">FEF09_06815</name>
</gene>
<dbReference type="Proteomes" id="UP000318815">
    <property type="component" value="Unassembled WGS sequence"/>
</dbReference>
<organism evidence="2 3">
    <name type="scientific">Chitinophaga pinensis</name>
    <dbReference type="NCBI Taxonomy" id="79329"/>
    <lineage>
        <taxon>Bacteria</taxon>
        <taxon>Pseudomonadati</taxon>
        <taxon>Bacteroidota</taxon>
        <taxon>Chitinophagia</taxon>
        <taxon>Chitinophagales</taxon>
        <taxon>Chitinophagaceae</taxon>
        <taxon>Chitinophaga</taxon>
    </lineage>
</organism>
<dbReference type="OrthoDB" id="707849at2"/>
<keyword evidence="3" id="KW-1185">Reference proteome</keyword>
<dbReference type="InterPro" id="IPR025396">
    <property type="entry name" value="DUF4302"/>
</dbReference>
<evidence type="ECO:0000313" key="2">
    <source>
        <dbReference type="EMBL" id="TWW01169.1"/>
    </source>
</evidence>
<evidence type="ECO:0000313" key="3">
    <source>
        <dbReference type="Proteomes" id="UP000318815"/>
    </source>
</evidence>
<dbReference type="Pfam" id="PF14135">
    <property type="entry name" value="DUF4302"/>
    <property type="match status" value="1"/>
</dbReference>
<accession>A0A5C6LZP9</accession>
<name>A0A5C6LZP9_9BACT</name>
<dbReference type="EMBL" id="VOHS01000005">
    <property type="protein sequence ID" value="TWW01169.1"/>
    <property type="molecule type" value="Genomic_DNA"/>
</dbReference>
<sequence length="433" mass="47890">MYKRLLLICFTFSVLAACQKSDEDVFSAPPDTRLNDTLKKYNDMLVAAPYGWKGLVYPSGLEHGIFSFYFQFNDSNRVKMYADFDSASSVTMAESSYRLKALQQPCLLFDTYSYIHLLSDPDGSVNGGVYGEGLYSDFEFSIEGMSGDSIVLKGRYHGSRAVLVKATEAEKNAYAAQKSNRLIDKIGSYLTYFKRLTVNSKGYDVAFDVASRTITISWVDEGGNNHTESTGFYYTPTGVAFSPAINTGNETLTGFDNVTWNASTTTLGFTANGNTGTIKETAKPLVIDKDAAKTWWQQQVDAGSYWVTVDGFHVDGIDDAYGIQQLPDYSFVVFYPKFGTSDNTVYDLLGFVTRTDAGQYIEYGPAFSAPTFKTDGRIIFPYLGILGELPEGETAVSNTITKITDSNGFYLVKTNSGYDMVSAKDGKSWISWF</sequence>
<evidence type="ECO:0000256" key="1">
    <source>
        <dbReference type="SAM" id="SignalP"/>
    </source>
</evidence>
<keyword evidence="1" id="KW-0732">Signal</keyword>
<proteinExistence type="predicted"/>
<feature type="signal peptide" evidence="1">
    <location>
        <begin position="1"/>
        <end position="16"/>
    </location>
</feature>
<reference evidence="2 3" key="1">
    <citation type="submission" date="2019-08" db="EMBL/GenBank/DDBJ databases">
        <title>Whole genome sequencing of chitin degrading bacteria Chitinophaga pinensis YS16.</title>
        <authorList>
            <person name="Singh R.P."/>
            <person name="Manchanda G."/>
            <person name="Maurya I.K."/>
            <person name="Joshi N.K."/>
            <person name="Srivastava A.K."/>
        </authorList>
    </citation>
    <scope>NUCLEOTIDE SEQUENCE [LARGE SCALE GENOMIC DNA]</scope>
    <source>
        <strain evidence="2 3">YS-16</strain>
    </source>
</reference>
<dbReference type="PROSITE" id="PS51257">
    <property type="entry name" value="PROKAR_LIPOPROTEIN"/>
    <property type="match status" value="1"/>
</dbReference>
<protein>
    <submittedName>
        <fullName evidence="2">DUF4302 domain-containing protein</fullName>
    </submittedName>
</protein>